<evidence type="ECO:0000256" key="5">
    <source>
        <dbReference type="ARBA" id="ARBA00023136"/>
    </source>
</evidence>
<dbReference type="AlphaFoldDB" id="A0A6J6ALQ7"/>
<dbReference type="PANTHER" id="PTHR40077">
    <property type="entry name" value="MEMBRANE PROTEIN-RELATED"/>
    <property type="match status" value="1"/>
</dbReference>
<keyword evidence="4 6" id="KW-1133">Transmembrane helix</keyword>
<dbReference type="InterPro" id="IPR023845">
    <property type="entry name" value="DUF3817_TM"/>
</dbReference>
<keyword evidence="3 6" id="KW-0812">Transmembrane</keyword>
<feature type="transmembrane region" description="Helical" evidence="6">
    <location>
        <begin position="53"/>
        <end position="71"/>
    </location>
</feature>
<dbReference type="NCBIfam" id="TIGR03954">
    <property type="entry name" value="integ_memb_HG"/>
    <property type="match status" value="1"/>
</dbReference>
<dbReference type="Pfam" id="PF12823">
    <property type="entry name" value="DUF3817"/>
    <property type="match status" value="1"/>
</dbReference>
<evidence type="ECO:0000256" key="6">
    <source>
        <dbReference type="SAM" id="Phobius"/>
    </source>
</evidence>
<dbReference type="EMBL" id="CAEUNI010000031">
    <property type="protein sequence ID" value="CAB4371209.1"/>
    <property type="molecule type" value="Genomic_DNA"/>
</dbReference>
<evidence type="ECO:0000313" key="8">
    <source>
        <dbReference type="EMBL" id="CAB4371209.1"/>
    </source>
</evidence>
<comment type="subcellular location">
    <subcellularLocation>
        <location evidence="1">Cell membrane</location>
        <topology evidence="1">Multi-pass membrane protein</topology>
    </subcellularLocation>
</comment>
<evidence type="ECO:0000259" key="7">
    <source>
        <dbReference type="Pfam" id="PF12823"/>
    </source>
</evidence>
<evidence type="ECO:0000256" key="1">
    <source>
        <dbReference type="ARBA" id="ARBA00004651"/>
    </source>
</evidence>
<proteinExistence type="predicted"/>
<feature type="domain" description="DUF3817" evidence="7">
    <location>
        <begin position="6"/>
        <end position="95"/>
    </location>
</feature>
<dbReference type="GO" id="GO:0005886">
    <property type="term" value="C:plasma membrane"/>
    <property type="evidence" value="ECO:0007669"/>
    <property type="project" value="UniProtKB-SubCell"/>
</dbReference>
<keyword evidence="2" id="KW-1003">Cell membrane</keyword>
<sequence length="99" mass="11151">MSGVLMRFRVMAIIAGVMSLLLWFGYMPAKYLFDNSSVLDAVRWVPIVHGYLYPIYILTAIQFAAVASFPLKRMFGFILAGTLPVASLIAERRVVKQYS</sequence>
<organism evidence="8">
    <name type="scientific">freshwater metagenome</name>
    <dbReference type="NCBI Taxonomy" id="449393"/>
    <lineage>
        <taxon>unclassified sequences</taxon>
        <taxon>metagenomes</taxon>
        <taxon>ecological metagenomes</taxon>
    </lineage>
</organism>
<name>A0A6J6ALQ7_9ZZZZ</name>
<evidence type="ECO:0000256" key="4">
    <source>
        <dbReference type="ARBA" id="ARBA00022989"/>
    </source>
</evidence>
<dbReference type="PANTHER" id="PTHR40077:SF2">
    <property type="entry name" value="MEMBRANE PROTEIN"/>
    <property type="match status" value="1"/>
</dbReference>
<accession>A0A6J6ALQ7</accession>
<protein>
    <submittedName>
        <fullName evidence="8">Unannotated protein</fullName>
    </submittedName>
</protein>
<gene>
    <name evidence="8" type="ORF">UFOPK4182_00423</name>
</gene>
<keyword evidence="5 6" id="KW-0472">Membrane</keyword>
<evidence type="ECO:0000256" key="3">
    <source>
        <dbReference type="ARBA" id="ARBA00022692"/>
    </source>
</evidence>
<feature type="transmembrane region" description="Helical" evidence="6">
    <location>
        <begin position="12"/>
        <end position="33"/>
    </location>
</feature>
<reference evidence="8" key="1">
    <citation type="submission" date="2020-05" db="EMBL/GenBank/DDBJ databases">
        <authorList>
            <person name="Chiriac C."/>
            <person name="Salcher M."/>
            <person name="Ghai R."/>
            <person name="Kavagutti S V."/>
        </authorList>
    </citation>
    <scope>NUCLEOTIDE SEQUENCE</scope>
</reference>
<evidence type="ECO:0000256" key="2">
    <source>
        <dbReference type="ARBA" id="ARBA00022475"/>
    </source>
</evidence>